<dbReference type="GO" id="GO:0030674">
    <property type="term" value="F:protein-macromolecule adaptor activity"/>
    <property type="evidence" value="ECO:0007669"/>
    <property type="project" value="TreeGrafter"/>
</dbReference>
<reference evidence="3" key="1">
    <citation type="submission" date="2015-02" db="EMBL/GenBank/DDBJ databases">
        <authorList>
            <person name="Gon?alves P."/>
        </authorList>
    </citation>
    <scope>NUCLEOTIDE SEQUENCE [LARGE SCALE GENOMIC DNA]</scope>
</reference>
<name>A0A0D6ERM3_SPOSA</name>
<feature type="compositionally biased region" description="Pro residues" evidence="1">
    <location>
        <begin position="222"/>
        <end position="232"/>
    </location>
</feature>
<protein>
    <submittedName>
        <fullName evidence="2">SPOSA6832_03985-mRNA-1:cds</fullName>
    </submittedName>
</protein>
<dbReference type="Pfam" id="PF04882">
    <property type="entry name" value="Peroxin-3"/>
    <property type="match status" value="2"/>
</dbReference>
<dbReference type="PANTHER" id="PTHR28080:SF1">
    <property type="entry name" value="PEROXISOMAL BIOGENESIS FACTOR 3"/>
    <property type="match status" value="1"/>
</dbReference>
<keyword evidence="3" id="KW-1185">Reference proteome</keyword>
<dbReference type="EMBL" id="CENE01000022">
    <property type="protein sequence ID" value="CEQ42195.1"/>
    <property type="molecule type" value="Genomic_DNA"/>
</dbReference>
<dbReference type="Proteomes" id="UP000243876">
    <property type="component" value="Unassembled WGS sequence"/>
</dbReference>
<evidence type="ECO:0000313" key="3">
    <source>
        <dbReference type="Proteomes" id="UP000243876"/>
    </source>
</evidence>
<proteinExistence type="predicted"/>
<feature type="compositionally biased region" description="Low complexity" evidence="1">
    <location>
        <begin position="211"/>
        <end position="221"/>
    </location>
</feature>
<feature type="region of interest" description="Disordered" evidence="1">
    <location>
        <begin position="350"/>
        <end position="385"/>
    </location>
</feature>
<feature type="region of interest" description="Disordered" evidence="1">
    <location>
        <begin position="465"/>
        <end position="486"/>
    </location>
</feature>
<evidence type="ECO:0000256" key="1">
    <source>
        <dbReference type="SAM" id="MobiDB-lite"/>
    </source>
</evidence>
<feature type="compositionally biased region" description="Low complexity" evidence="1">
    <location>
        <begin position="364"/>
        <end position="378"/>
    </location>
</feature>
<feature type="compositionally biased region" description="Polar residues" evidence="1">
    <location>
        <begin position="239"/>
        <end position="254"/>
    </location>
</feature>
<gene>
    <name evidence="2" type="primary">SPOSA6832_03985</name>
</gene>
<organism evidence="2 3">
    <name type="scientific">Sporidiobolus salmonicolor</name>
    <name type="common">Yeast-like fungus</name>
    <name type="synonym">Sporobolomyces salmonicolor</name>
    <dbReference type="NCBI Taxonomy" id="5005"/>
    <lineage>
        <taxon>Eukaryota</taxon>
        <taxon>Fungi</taxon>
        <taxon>Dikarya</taxon>
        <taxon>Basidiomycota</taxon>
        <taxon>Pucciniomycotina</taxon>
        <taxon>Microbotryomycetes</taxon>
        <taxon>Sporidiobolales</taxon>
        <taxon>Sporidiobolaceae</taxon>
        <taxon>Sporobolomyces</taxon>
    </lineage>
</organism>
<dbReference type="GO" id="GO:0005778">
    <property type="term" value="C:peroxisomal membrane"/>
    <property type="evidence" value="ECO:0007669"/>
    <property type="project" value="InterPro"/>
</dbReference>
<dbReference type="PANTHER" id="PTHR28080">
    <property type="entry name" value="PEROXISOMAL BIOGENESIS FACTOR 3"/>
    <property type="match status" value="1"/>
</dbReference>
<feature type="region of interest" description="Disordered" evidence="1">
    <location>
        <begin position="111"/>
        <end position="319"/>
    </location>
</feature>
<accession>A0A0D6ERM3</accession>
<feature type="region of interest" description="Disordered" evidence="1">
    <location>
        <begin position="577"/>
        <end position="600"/>
    </location>
</feature>
<evidence type="ECO:0000313" key="2">
    <source>
        <dbReference type="EMBL" id="CEQ42195.1"/>
    </source>
</evidence>
<dbReference type="InterPro" id="IPR006966">
    <property type="entry name" value="Peroxin-3"/>
</dbReference>
<dbReference type="OrthoDB" id="45930at2759"/>
<dbReference type="GO" id="GO:0045046">
    <property type="term" value="P:protein import into peroxisome membrane"/>
    <property type="evidence" value="ECO:0007669"/>
    <property type="project" value="TreeGrafter"/>
</dbReference>
<dbReference type="AlphaFoldDB" id="A0A0D6ERM3"/>
<feature type="compositionally biased region" description="Basic and acidic residues" evidence="1">
    <location>
        <begin position="111"/>
        <end position="131"/>
    </location>
</feature>
<sequence length="759" mass="80606">MLSSLASLPVSLASSSVSFVSSRKKTFAYLAGAVGAAYAAGQWGVARVVEMGERGRREQSGRNDLLHRFTLNLQDSQFTLLALLPTVAAQLQGSLDVESRTKELAEIARRDRAEKRKEMEEERGRREREEAQQEQGGAGYQVGEGQEDVAQLPDGRAQPGGEIPSAGEESAATLAPPSTDPAASEATTAKKDVEGAISCPTSALRPRSAVDSAPQPDSPAVSSPPPPGPLPRLGPDAPSDQSTTFSALSQSSLNPAAPAFQPRSISPPASVPKPAPEPSSSSSFPPLAPSGPFTQYPSAPACSPMTEDPAQEEQRMAASTLGKSWAEIVMPHEQGTAADRAAEVQMDGLADGGDQVDEVPTIEPSPASAPPSGESASEPVPPVPSKSKAQLWHEVKILCTSLFLSLSAPGLFPTATDAPPLRFRAAFTRLLTSLYVLTLITLQTHIQLALLGRAHYVKSLVESLPPRSCTPSPSLSKTEEKAPSMQSEEDLEAALYAAKVSKKGEGEAGIDEDVERKYLTFSWWLLHEGWKIVSARIEEKVQEVVGPMGLKNPIVYGELGALLGEIRRRIESNDDGSPFDFSPALHPPTPSDELHTLTTGGGFPCSAAQAPLITPALRSLLSETSDTLSSPDALLVFRLVLDRLLSLSVEKLEVAFRSSSGEGERGARFEDVTEKQTRLASLLPVLVRLSSAPGGESGAGEGAVLRGGHGNEFVEAHRAGRGFAELTLWGGALEDVRELREFSAIVYGSWDRDNLRGSY</sequence>